<dbReference type="PANTHER" id="PTHR37984:SF5">
    <property type="entry name" value="PROTEIN NYNRIN-LIKE"/>
    <property type="match status" value="1"/>
</dbReference>
<dbReference type="InterPro" id="IPR043502">
    <property type="entry name" value="DNA/RNA_pol_sf"/>
</dbReference>
<keyword evidence="2" id="KW-0548">Nucleotidyltransferase</keyword>
<dbReference type="Pfam" id="PF00078">
    <property type="entry name" value="RVT_1"/>
    <property type="match status" value="1"/>
</dbReference>
<dbReference type="GO" id="GO:0016779">
    <property type="term" value="F:nucleotidyltransferase activity"/>
    <property type="evidence" value="ECO:0007669"/>
    <property type="project" value="UniProtKB-KW"/>
</dbReference>
<evidence type="ECO:0000256" key="5">
    <source>
        <dbReference type="SAM" id="MobiDB-lite"/>
    </source>
</evidence>
<reference evidence="7 8" key="1">
    <citation type="journal article" date="2017" name="PLoS Biol.">
        <title>The sea cucumber genome provides insights into morphological evolution and visceral regeneration.</title>
        <authorList>
            <person name="Zhang X."/>
            <person name="Sun L."/>
            <person name="Yuan J."/>
            <person name="Sun Y."/>
            <person name="Gao Y."/>
            <person name="Zhang L."/>
            <person name="Li S."/>
            <person name="Dai H."/>
            <person name="Hamel J.F."/>
            <person name="Liu C."/>
            <person name="Yu Y."/>
            <person name="Liu S."/>
            <person name="Lin W."/>
            <person name="Guo K."/>
            <person name="Jin S."/>
            <person name="Xu P."/>
            <person name="Storey K.B."/>
            <person name="Huan P."/>
            <person name="Zhang T."/>
            <person name="Zhou Y."/>
            <person name="Zhang J."/>
            <person name="Lin C."/>
            <person name="Li X."/>
            <person name="Xing L."/>
            <person name="Huo D."/>
            <person name="Sun M."/>
            <person name="Wang L."/>
            <person name="Mercier A."/>
            <person name="Li F."/>
            <person name="Yang H."/>
            <person name="Xiang J."/>
        </authorList>
    </citation>
    <scope>NUCLEOTIDE SEQUENCE [LARGE SCALE GENOMIC DNA]</scope>
    <source>
        <strain evidence="7">Shaxun</strain>
        <tissue evidence="7">Muscle</tissue>
    </source>
</reference>
<organism evidence="7 8">
    <name type="scientific">Stichopus japonicus</name>
    <name type="common">Sea cucumber</name>
    <dbReference type="NCBI Taxonomy" id="307972"/>
    <lineage>
        <taxon>Eukaryota</taxon>
        <taxon>Metazoa</taxon>
        <taxon>Echinodermata</taxon>
        <taxon>Eleutherozoa</taxon>
        <taxon>Echinozoa</taxon>
        <taxon>Holothuroidea</taxon>
        <taxon>Aspidochirotacea</taxon>
        <taxon>Aspidochirotida</taxon>
        <taxon>Stichopodidae</taxon>
        <taxon>Apostichopus</taxon>
    </lineage>
</organism>
<keyword evidence="8" id="KW-1185">Reference proteome</keyword>
<dbReference type="InterPro" id="IPR050951">
    <property type="entry name" value="Retrovirus_Pol_polyprotein"/>
</dbReference>
<dbReference type="Gene3D" id="3.10.10.10">
    <property type="entry name" value="HIV Type 1 Reverse Transcriptase, subunit A, domain 1"/>
    <property type="match status" value="1"/>
</dbReference>
<feature type="domain" description="Reverse transcriptase" evidence="6">
    <location>
        <begin position="230"/>
        <end position="338"/>
    </location>
</feature>
<evidence type="ECO:0000259" key="6">
    <source>
        <dbReference type="Pfam" id="PF00078"/>
    </source>
</evidence>
<feature type="region of interest" description="Disordered" evidence="5">
    <location>
        <begin position="1"/>
        <end position="23"/>
    </location>
</feature>
<keyword evidence="1" id="KW-0808">Transferase</keyword>
<evidence type="ECO:0000313" key="7">
    <source>
        <dbReference type="EMBL" id="PIK35891.1"/>
    </source>
</evidence>
<accession>A0A2G8JJH2</accession>
<feature type="compositionally biased region" description="Acidic residues" evidence="5">
    <location>
        <begin position="1"/>
        <end position="16"/>
    </location>
</feature>
<dbReference type="SUPFAM" id="SSF50630">
    <property type="entry name" value="Acid proteases"/>
    <property type="match status" value="1"/>
</dbReference>
<dbReference type="AlphaFoldDB" id="A0A2G8JJH2"/>
<proteinExistence type="predicted"/>
<dbReference type="Gene3D" id="3.30.70.270">
    <property type="match status" value="1"/>
</dbReference>
<dbReference type="InterPro" id="IPR000477">
    <property type="entry name" value="RT_dom"/>
</dbReference>
<dbReference type="PANTHER" id="PTHR37984">
    <property type="entry name" value="PROTEIN CBG26694"/>
    <property type="match status" value="1"/>
</dbReference>
<dbReference type="Gene3D" id="2.40.70.10">
    <property type="entry name" value="Acid Proteases"/>
    <property type="match status" value="1"/>
</dbReference>
<dbReference type="STRING" id="307972.A0A2G8JJH2"/>
<evidence type="ECO:0000256" key="4">
    <source>
        <dbReference type="ARBA" id="ARBA00022759"/>
    </source>
</evidence>
<dbReference type="InterPro" id="IPR021109">
    <property type="entry name" value="Peptidase_aspartic_dom_sf"/>
</dbReference>
<evidence type="ECO:0000256" key="1">
    <source>
        <dbReference type="ARBA" id="ARBA00022679"/>
    </source>
</evidence>
<dbReference type="Proteomes" id="UP000230750">
    <property type="component" value="Unassembled WGS sequence"/>
</dbReference>
<name>A0A2G8JJH2_STIJA</name>
<keyword evidence="4" id="KW-0255">Endonuclease</keyword>
<gene>
    <name evidence="7" type="ORF">BSL78_27281</name>
</gene>
<comment type="caution">
    <text evidence="7">The sequence shown here is derived from an EMBL/GenBank/DDBJ whole genome shotgun (WGS) entry which is preliminary data.</text>
</comment>
<keyword evidence="4" id="KW-0378">Hydrolase</keyword>
<protein>
    <recommendedName>
        <fullName evidence="6">Reverse transcriptase domain-containing protein</fullName>
    </recommendedName>
</protein>
<dbReference type="SUPFAM" id="SSF56672">
    <property type="entry name" value="DNA/RNA polymerases"/>
    <property type="match status" value="1"/>
</dbReference>
<keyword evidence="3" id="KW-0540">Nuclease</keyword>
<dbReference type="OrthoDB" id="10056300at2759"/>
<evidence type="ECO:0000313" key="8">
    <source>
        <dbReference type="Proteomes" id="UP000230750"/>
    </source>
</evidence>
<dbReference type="EMBL" id="MRZV01001792">
    <property type="protein sequence ID" value="PIK35891.1"/>
    <property type="molecule type" value="Genomic_DNA"/>
</dbReference>
<sequence>MGDEESTSDDDKDSDMDSNGSKSAWPVYTIKIAHERKSDGDKPLMARVKINDKNVNMEIDTGSGKSIISYKEYRQRFSRARLRPVPVLLKTVTGQKIDLCGTISVKVEYNKQKCVLPLLVIKGDNPSLMGRDWLSDLRVDWKKVFQVNQVTKLTDSISNYDVFKDDLGCVKGVKVKLELVEGAEPKFFKARPIPFALKSKVGEELERMVQLGVLEKVDYSNWAAPIVPVRKPDSSVRVCGDYKVTVNPCLKIKEYPLPKANELFTKLNGGEKFTKLDLTHAYQQVQIDESSRDYVCINTHLGLFRYTRLPFGIASATAIFQELMEKILSGLKGVVCYVGYLIVTCVMTKNTWKIYMQY</sequence>
<evidence type="ECO:0000256" key="2">
    <source>
        <dbReference type="ARBA" id="ARBA00022695"/>
    </source>
</evidence>
<dbReference type="InterPro" id="IPR043128">
    <property type="entry name" value="Rev_trsase/Diguanyl_cyclase"/>
</dbReference>
<dbReference type="CDD" id="cd01647">
    <property type="entry name" value="RT_LTR"/>
    <property type="match status" value="1"/>
</dbReference>
<evidence type="ECO:0000256" key="3">
    <source>
        <dbReference type="ARBA" id="ARBA00022722"/>
    </source>
</evidence>
<dbReference type="GO" id="GO:0004519">
    <property type="term" value="F:endonuclease activity"/>
    <property type="evidence" value="ECO:0007669"/>
    <property type="project" value="UniProtKB-KW"/>
</dbReference>